<feature type="region of interest" description="Disordered" evidence="1">
    <location>
        <begin position="107"/>
        <end position="131"/>
    </location>
</feature>
<name>A0A6C0D4W3_9ZZZZ</name>
<dbReference type="AlphaFoldDB" id="A0A6C0D4W3"/>
<feature type="compositionally biased region" description="Basic and acidic residues" evidence="1">
    <location>
        <begin position="110"/>
        <end position="131"/>
    </location>
</feature>
<proteinExistence type="predicted"/>
<protein>
    <submittedName>
        <fullName evidence="2">Uncharacterized protein</fullName>
    </submittedName>
</protein>
<sequence>MNFLPSYLNQIVLNDEEAEETGIVKGGYPMTNIIEFENLSNQMLGGAKKVGGSRFAELVIPLSLDTHYRGGSEEFAIKTGKKKIPEIIDENRFNRIFDSIILTKKRRENTRKNNDKKHDIQTTRKSKEKEK</sequence>
<reference evidence="2" key="1">
    <citation type="journal article" date="2020" name="Nature">
        <title>Giant virus diversity and host interactions through global metagenomics.</title>
        <authorList>
            <person name="Schulz F."/>
            <person name="Roux S."/>
            <person name="Paez-Espino D."/>
            <person name="Jungbluth S."/>
            <person name="Walsh D.A."/>
            <person name="Denef V.J."/>
            <person name="McMahon K.D."/>
            <person name="Konstantinidis K.T."/>
            <person name="Eloe-Fadrosh E.A."/>
            <person name="Kyrpides N.C."/>
            <person name="Woyke T."/>
        </authorList>
    </citation>
    <scope>NUCLEOTIDE SEQUENCE</scope>
    <source>
        <strain evidence="2">GVMAG-M-3300023174-111</strain>
    </source>
</reference>
<dbReference type="EMBL" id="MN739530">
    <property type="protein sequence ID" value="QHT10949.1"/>
    <property type="molecule type" value="Genomic_DNA"/>
</dbReference>
<evidence type="ECO:0000256" key="1">
    <source>
        <dbReference type="SAM" id="MobiDB-lite"/>
    </source>
</evidence>
<evidence type="ECO:0000313" key="2">
    <source>
        <dbReference type="EMBL" id="QHT10949.1"/>
    </source>
</evidence>
<accession>A0A6C0D4W3</accession>
<organism evidence="2">
    <name type="scientific">viral metagenome</name>
    <dbReference type="NCBI Taxonomy" id="1070528"/>
    <lineage>
        <taxon>unclassified sequences</taxon>
        <taxon>metagenomes</taxon>
        <taxon>organismal metagenomes</taxon>
    </lineage>
</organism>